<feature type="domain" description="Calcineurin-like phosphoesterase" evidence="1">
    <location>
        <begin position="17"/>
        <end position="249"/>
    </location>
</feature>
<dbReference type="InterPro" id="IPR029052">
    <property type="entry name" value="Metallo-depent_PP-like"/>
</dbReference>
<reference evidence="2" key="1">
    <citation type="journal article" date="2018" name="Virology">
        <title>A giant virus infecting green algae encodes key fermentation genes.</title>
        <authorList>
            <person name="Schvarcz C.R."/>
            <person name="Steward G.F."/>
        </authorList>
    </citation>
    <scope>NUCLEOTIDE SEQUENCE [LARGE SCALE GENOMIC DNA]</scope>
</reference>
<organism evidence="2">
    <name type="scientific">Tetraselmis virus 1</name>
    <dbReference type="NCBI Taxonomy" id="2060617"/>
    <lineage>
        <taxon>Viruses</taxon>
        <taxon>Varidnaviria</taxon>
        <taxon>Bamfordvirae</taxon>
        <taxon>Nucleocytoviricota</taxon>
        <taxon>Megaviricetes</taxon>
        <taxon>Imitervirales</taxon>
        <taxon>Allomimiviridae</taxon>
        <taxon>Oceanusvirus</taxon>
        <taxon>Oceanusvirus kaneohense</taxon>
    </lineage>
</organism>
<proteinExistence type="predicted"/>
<dbReference type="Pfam" id="PF00149">
    <property type="entry name" value="Metallophos"/>
    <property type="match status" value="1"/>
</dbReference>
<sequence length="309" mass="34698">MYSYLKTVPTEIESESRIIVVPDVHSDLKKAKECLRLAGVLNRKDEWVGGNTIVVQIGDQVDGGERGPVVKRKEHVCNLATKRDVSVIRFFNKLHNKAIEDGGAVYCIVGNHEMMNVYGDFRYAGIDDCEKCARVRGLAFQKGGAVARILATTRNIYIKIGRIVFVHAGFLPWHLKAMGMQPHRINNTFTNMLLGNPVSQIDQAVFDRVTMDMQGILTNRSYTPDRHISVVEVDEVLDYLDADHMIIGHNAHQQGITPLHGGRVWVVDPGMSYSVMNSEAAILEITPRENLSLQVSHPQRRHSFRVMNA</sequence>
<evidence type="ECO:0000313" key="2">
    <source>
        <dbReference type="EMBL" id="AUF82472.1"/>
    </source>
</evidence>
<evidence type="ECO:0000259" key="1">
    <source>
        <dbReference type="Pfam" id="PF00149"/>
    </source>
</evidence>
<protein>
    <submittedName>
        <fullName evidence="2">Calcineurin-like phosphoesterase</fullName>
    </submittedName>
</protein>
<dbReference type="PANTHER" id="PTHR46546:SF4">
    <property type="entry name" value="SHEWANELLA-LIKE PROTEIN PHOSPHATASE 1"/>
    <property type="match status" value="1"/>
</dbReference>
<dbReference type="Proteomes" id="UP000244773">
    <property type="component" value="Segment"/>
</dbReference>
<accession>A0A2P0VNJ6</accession>
<dbReference type="InterPro" id="IPR004843">
    <property type="entry name" value="Calcineurin-like_PHP"/>
</dbReference>
<dbReference type="EMBL" id="KY322437">
    <property type="protein sequence ID" value="AUF82472.1"/>
    <property type="molecule type" value="Genomic_DNA"/>
</dbReference>
<dbReference type="PANTHER" id="PTHR46546">
    <property type="entry name" value="SHEWANELLA-LIKE PROTEIN PHOSPHATASE 1"/>
    <property type="match status" value="1"/>
</dbReference>
<evidence type="ECO:0000313" key="3">
    <source>
        <dbReference type="Proteomes" id="UP000244773"/>
    </source>
</evidence>
<dbReference type="GO" id="GO:0016787">
    <property type="term" value="F:hydrolase activity"/>
    <property type="evidence" value="ECO:0007669"/>
    <property type="project" value="InterPro"/>
</dbReference>
<dbReference type="Gene3D" id="3.60.21.10">
    <property type="match status" value="1"/>
</dbReference>
<keyword evidence="3" id="KW-1185">Reference proteome</keyword>
<dbReference type="SUPFAM" id="SSF56300">
    <property type="entry name" value="Metallo-dependent phosphatases"/>
    <property type="match status" value="1"/>
</dbReference>
<name>A0A2P0VNJ6_9VIRU</name>
<gene>
    <name evidence="2" type="ORF">TetV_380</name>
</gene>